<dbReference type="Proteomes" id="UP000275267">
    <property type="component" value="Unassembled WGS sequence"/>
</dbReference>
<evidence type="ECO:0000313" key="2">
    <source>
        <dbReference type="Proteomes" id="UP000275267"/>
    </source>
</evidence>
<dbReference type="EMBL" id="PQIB02000012">
    <property type="protein sequence ID" value="RLM78803.1"/>
    <property type="molecule type" value="Genomic_DNA"/>
</dbReference>
<reference evidence="2" key="1">
    <citation type="journal article" date="2019" name="Nat. Commun.">
        <title>The genome of broomcorn millet.</title>
        <authorList>
            <person name="Zou C."/>
            <person name="Miki D."/>
            <person name="Li D."/>
            <person name="Tang Q."/>
            <person name="Xiao L."/>
            <person name="Rajput S."/>
            <person name="Deng P."/>
            <person name="Jia W."/>
            <person name="Huang R."/>
            <person name="Zhang M."/>
            <person name="Sun Y."/>
            <person name="Hu J."/>
            <person name="Fu X."/>
            <person name="Schnable P.S."/>
            <person name="Li F."/>
            <person name="Zhang H."/>
            <person name="Feng B."/>
            <person name="Zhu X."/>
            <person name="Liu R."/>
            <person name="Schnable J.C."/>
            <person name="Zhu J.-K."/>
            <person name="Zhang H."/>
        </authorList>
    </citation>
    <scope>NUCLEOTIDE SEQUENCE [LARGE SCALE GENOMIC DNA]</scope>
</reference>
<sequence>MGPYKSTCRGWKGDMVKGHVLKGIKPEWKHFPNQHQYWDELIHFKLSKAEQAVTIDTLLKRRYRCMIDLDILGQDGKKLLKENMGCIVAWCKRYISFDSKS</sequence>
<dbReference type="AlphaFoldDB" id="A0A3L6QDM3"/>
<protein>
    <submittedName>
        <fullName evidence="1">Uncharacterized protein</fullName>
    </submittedName>
</protein>
<dbReference type="OrthoDB" id="995128at2759"/>
<organism evidence="1 2">
    <name type="scientific">Panicum miliaceum</name>
    <name type="common">Proso millet</name>
    <name type="synonym">Broomcorn millet</name>
    <dbReference type="NCBI Taxonomy" id="4540"/>
    <lineage>
        <taxon>Eukaryota</taxon>
        <taxon>Viridiplantae</taxon>
        <taxon>Streptophyta</taxon>
        <taxon>Embryophyta</taxon>
        <taxon>Tracheophyta</taxon>
        <taxon>Spermatophyta</taxon>
        <taxon>Magnoliopsida</taxon>
        <taxon>Liliopsida</taxon>
        <taxon>Poales</taxon>
        <taxon>Poaceae</taxon>
        <taxon>PACMAD clade</taxon>
        <taxon>Panicoideae</taxon>
        <taxon>Panicodae</taxon>
        <taxon>Paniceae</taxon>
        <taxon>Panicinae</taxon>
        <taxon>Panicum</taxon>
        <taxon>Panicum sect. Panicum</taxon>
    </lineage>
</organism>
<comment type="caution">
    <text evidence="1">The sequence shown here is derived from an EMBL/GenBank/DDBJ whole genome shotgun (WGS) entry which is preliminary data.</text>
</comment>
<keyword evidence="2" id="KW-1185">Reference proteome</keyword>
<name>A0A3L6QDM3_PANMI</name>
<evidence type="ECO:0000313" key="1">
    <source>
        <dbReference type="EMBL" id="RLM78803.1"/>
    </source>
</evidence>
<accession>A0A3L6QDM3</accession>
<proteinExistence type="predicted"/>
<gene>
    <name evidence="1" type="ORF">C2845_PM12G10120</name>
</gene>